<dbReference type="EMBL" id="VBOR01000097">
    <property type="protein sequence ID" value="TMQ47775.1"/>
    <property type="molecule type" value="Genomic_DNA"/>
</dbReference>
<dbReference type="Gene3D" id="1.10.10.10">
    <property type="entry name" value="Winged helix-like DNA-binding domain superfamily/Winged helix DNA-binding domain"/>
    <property type="match status" value="1"/>
</dbReference>
<proteinExistence type="predicted"/>
<comment type="caution">
    <text evidence="1">The sequence shown here is derived from an EMBL/GenBank/DDBJ whole genome shotgun (WGS) entry which is preliminary data.</text>
</comment>
<dbReference type="GO" id="GO:0003677">
    <property type="term" value="F:DNA binding"/>
    <property type="evidence" value="ECO:0007669"/>
    <property type="project" value="InterPro"/>
</dbReference>
<name>A0A538S8T2_UNCEI</name>
<organism evidence="1 2">
    <name type="scientific">Eiseniibacteriota bacterium</name>
    <dbReference type="NCBI Taxonomy" id="2212470"/>
    <lineage>
        <taxon>Bacteria</taxon>
        <taxon>Candidatus Eiseniibacteriota</taxon>
    </lineage>
</organism>
<dbReference type="InterPro" id="IPR036388">
    <property type="entry name" value="WH-like_DNA-bd_sf"/>
</dbReference>
<dbReference type="SUPFAM" id="SSF46894">
    <property type="entry name" value="C-terminal effector domain of the bipartite response regulators"/>
    <property type="match status" value="1"/>
</dbReference>
<evidence type="ECO:0008006" key="3">
    <source>
        <dbReference type="Google" id="ProtNLM"/>
    </source>
</evidence>
<dbReference type="PANTHER" id="PTHR35807">
    <property type="entry name" value="TRANSCRIPTIONAL REGULATOR REDD-RELATED"/>
    <property type="match status" value="1"/>
</dbReference>
<feature type="non-terminal residue" evidence="1">
    <location>
        <position position="102"/>
    </location>
</feature>
<dbReference type="Proteomes" id="UP000316292">
    <property type="component" value="Unassembled WGS sequence"/>
</dbReference>
<dbReference type="GO" id="GO:0006355">
    <property type="term" value="P:regulation of DNA-templated transcription"/>
    <property type="evidence" value="ECO:0007669"/>
    <property type="project" value="InterPro"/>
</dbReference>
<accession>A0A538S8T2</accession>
<sequence>MAFKTGGKDMRIPRVAIRLLGRPSVLIDETEILAGLPAKDRELFCYLVLFRARQHRRESLATLLWSEHPPEQSRKYLRQSLWRLHEVLSHNGALDPRKVLAA</sequence>
<gene>
    <name evidence="1" type="ORF">E6K71_09015</name>
</gene>
<evidence type="ECO:0000313" key="2">
    <source>
        <dbReference type="Proteomes" id="UP000316292"/>
    </source>
</evidence>
<dbReference type="AlphaFoldDB" id="A0A538S8T2"/>
<evidence type="ECO:0000313" key="1">
    <source>
        <dbReference type="EMBL" id="TMQ47775.1"/>
    </source>
</evidence>
<reference evidence="1 2" key="1">
    <citation type="journal article" date="2019" name="Nat. Microbiol.">
        <title>Mediterranean grassland soil C-N compound turnover is dependent on rainfall and depth, and is mediated by genomically divergent microorganisms.</title>
        <authorList>
            <person name="Diamond S."/>
            <person name="Andeer P.F."/>
            <person name="Li Z."/>
            <person name="Crits-Christoph A."/>
            <person name="Burstein D."/>
            <person name="Anantharaman K."/>
            <person name="Lane K.R."/>
            <person name="Thomas B.C."/>
            <person name="Pan C."/>
            <person name="Northen T.R."/>
            <person name="Banfield J.F."/>
        </authorList>
    </citation>
    <scope>NUCLEOTIDE SEQUENCE [LARGE SCALE GENOMIC DNA]</scope>
    <source>
        <strain evidence="1">WS_1</strain>
    </source>
</reference>
<protein>
    <recommendedName>
        <fullName evidence="3">OmpR/PhoB-type domain-containing protein</fullName>
    </recommendedName>
</protein>
<dbReference type="InterPro" id="IPR051677">
    <property type="entry name" value="AfsR-DnrI-RedD_regulator"/>
</dbReference>
<dbReference type="InterPro" id="IPR016032">
    <property type="entry name" value="Sig_transdc_resp-reg_C-effctor"/>
</dbReference>